<dbReference type="EC" id="3.7.1.2" evidence="3 13"/>
<dbReference type="Gene3D" id="2.30.30.230">
    <property type="entry name" value="Fumarylacetoacetase, N-terminal domain"/>
    <property type="match status" value="1"/>
</dbReference>
<dbReference type="InterPro" id="IPR015377">
    <property type="entry name" value="Fumarylacetoacetase_N"/>
</dbReference>
<evidence type="ECO:0000256" key="6">
    <source>
        <dbReference type="ARBA" id="ARBA00022837"/>
    </source>
</evidence>
<dbReference type="Proteomes" id="UP001209570">
    <property type="component" value="Unassembled WGS sequence"/>
</dbReference>
<feature type="binding site" evidence="12">
    <location>
        <position position="256"/>
    </location>
    <ligand>
        <name>Ca(2+)</name>
        <dbReference type="ChEBI" id="CHEBI:29108"/>
    </ligand>
</feature>
<feature type="signal peptide" evidence="14">
    <location>
        <begin position="1"/>
        <end position="23"/>
    </location>
</feature>
<feature type="binding site" evidence="12">
    <location>
        <position position="290"/>
    </location>
    <ligand>
        <name>Ca(2+)</name>
        <dbReference type="ChEBI" id="CHEBI:29108"/>
    </ligand>
</feature>
<evidence type="ECO:0000256" key="11">
    <source>
        <dbReference type="PIRSR" id="PIRSR605959-2"/>
    </source>
</evidence>
<feature type="binding site" evidence="11">
    <location>
        <position position="413"/>
    </location>
    <ligand>
        <name>substrate</name>
    </ligand>
</feature>
<dbReference type="GO" id="GO:0046872">
    <property type="term" value="F:metal ion binding"/>
    <property type="evidence" value="ECO:0007669"/>
    <property type="project" value="UniProtKB-UniRule"/>
</dbReference>
<evidence type="ECO:0000256" key="13">
    <source>
        <dbReference type="RuleBase" id="RU366008"/>
    </source>
</evidence>
<keyword evidence="8 13" id="KW-0828">Tyrosine catabolism</keyword>
<evidence type="ECO:0000256" key="1">
    <source>
        <dbReference type="ARBA" id="ARBA00004782"/>
    </source>
</evidence>
<dbReference type="InterPro" id="IPR005959">
    <property type="entry name" value="Fumarylacetoacetase"/>
</dbReference>
<dbReference type="GO" id="GO:0006559">
    <property type="term" value="P:L-phenylalanine catabolic process"/>
    <property type="evidence" value="ECO:0007669"/>
    <property type="project" value="UniProtKB-UniRule"/>
</dbReference>
<feature type="binding site" evidence="11">
    <location>
        <position position="297"/>
    </location>
    <ligand>
        <name>substrate</name>
    </ligand>
</feature>
<accession>A0AAD5Q636</accession>
<feature type="binding site" evidence="11">
    <location>
        <position position="301"/>
    </location>
    <ligand>
        <name>substrate</name>
    </ligand>
</feature>
<evidence type="ECO:0000313" key="18">
    <source>
        <dbReference type="Proteomes" id="UP001209570"/>
    </source>
</evidence>
<evidence type="ECO:0000313" key="17">
    <source>
        <dbReference type="EMBL" id="KAJ0399214.1"/>
    </source>
</evidence>
<evidence type="ECO:0000256" key="12">
    <source>
        <dbReference type="PIRSR" id="PIRSR605959-3"/>
    </source>
</evidence>
<dbReference type="InterPro" id="IPR036462">
    <property type="entry name" value="Fumarylacetoacetase_N_sf"/>
</dbReference>
<comment type="similarity">
    <text evidence="2 13">Belongs to the FAH family.</text>
</comment>
<keyword evidence="14" id="KW-0732">Signal</keyword>
<feature type="binding site" evidence="12">
    <location>
        <position position="180"/>
    </location>
    <ligand>
        <name>Ca(2+)</name>
        <dbReference type="ChEBI" id="CHEBI:29108"/>
    </ligand>
</feature>
<dbReference type="GO" id="GO:1902000">
    <property type="term" value="P:homogentisate catabolic process"/>
    <property type="evidence" value="ECO:0007669"/>
    <property type="project" value="TreeGrafter"/>
</dbReference>
<dbReference type="InterPro" id="IPR036663">
    <property type="entry name" value="Fumarylacetoacetase_C_sf"/>
</dbReference>
<evidence type="ECO:0000259" key="16">
    <source>
        <dbReference type="Pfam" id="PF09298"/>
    </source>
</evidence>
<evidence type="ECO:0000259" key="15">
    <source>
        <dbReference type="Pfam" id="PF01557"/>
    </source>
</evidence>
<dbReference type="EMBL" id="JAKCXM010000190">
    <property type="protein sequence ID" value="KAJ0399214.1"/>
    <property type="molecule type" value="Genomic_DNA"/>
</dbReference>
<evidence type="ECO:0000256" key="5">
    <source>
        <dbReference type="ARBA" id="ARBA00022801"/>
    </source>
</evidence>
<feature type="domain" description="Fumarylacetoacetase-like C-terminal" evidence="15">
    <location>
        <begin position="179"/>
        <end position="476"/>
    </location>
</feature>
<evidence type="ECO:0000256" key="14">
    <source>
        <dbReference type="SAM" id="SignalP"/>
    </source>
</evidence>
<dbReference type="GO" id="GO:0004334">
    <property type="term" value="F:fumarylacetoacetase activity"/>
    <property type="evidence" value="ECO:0007669"/>
    <property type="project" value="UniProtKB-UniRule"/>
</dbReference>
<keyword evidence="18" id="KW-1185">Reference proteome</keyword>
<dbReference type="Pfam" id="PF01557">
    <property type="entry name" value="FAA_hydrolase"/>
    <property type="match status" value="1"/>
</dbReference>
<evidence type="ECO:0000256" key="7">
    <source>
        <dbReference type="ARBA" id="ARBA00022842"/>
    </source>
</evidence>
<keyword evidence="6 12" id="KW-0106">Calcium</keyword>
<comment type="cofactor">
    <cofactor evidence="13">
        <name>Mg(2+)</name>
        <dbReference type="ChEBI" id="CHEBI:18420"/>
    </cofactor>
    <cofactor evidence="13">
        <name>Ca(2+)</name>
        <dbReference type="ChEBI" id="CHEBI:29108"/>
    </cofactor>
</comment>
<proteinExistence type="inferred from homology"/>
<dbReference type="InterPro" id="IPR011234">
    <property type="entry name" value="Fumarylacetoacetase-like_C"/>
</dbReference>
<evidence type="ECO:0000256" key="8">
    <source>
        <dbReference type="ARBA" id="ARBA00022878"/>
    </source>
</evidence>
<dbReference type="SUPFAM" id="SSF56529">
    <property type="entry name" value="FAH"/>
    <property type="match status" value="1"/>
</dbReference>
<feature type="active site" description="Proton acceptor" evidence="10">
    <location>
        <position position="187"/>
    </location>
</feature>
<dbReference type="Pfam" id="PF09298">
    <property type="entry name" value="FAA_hydrolase_N"/>
    <property type="match status" value="1"/>
</dbReference>
<keyword evidence="5 13" id="KW-0378">Hydrolase</keyword>
<dbReference type="Gene3D" id="3.90.850.10">
    <property type="entry name" value="Fumarylacetoacetase-like, C-terminal domain"/>
    <property type="match status" value="1"/>
</dbReference>
<keyword evidence="7 12" id="KW-0460">Magnesium</keyword>
<comment type="caution">
    <text evidence="17">The sequence shown here is derived from an EMBL/GenBank/DDBJ whole genome shotgun (WGS) entry which is preliminary data.</text>
</comment>
<reference evidence="17" key="1">
    <citation type="submission" date="2021-12" db="EMBL/GenBank/DDBJ databases">
        <title>Prjna785345.</title>
        <authorList>
            <person name="Rujirawat T."/>
            <person name="Krajaejun T."/>
        </authorList>
    </citation>
    <scope>NUCLEOTIDE SEQUENCE</scope>
    <source>
        <strain evidence="17">Pi057C3</strain>
    </source>
</reference>
<dbReference type="PANTHER" id="PTHR43069:SF2">
    <property type="entry name" value="FUMARYLACETOACETASE"/>
    <property type="match status" value="1"/>
</dbReference>
<dbReference type="GO" id="GO:0006572">
    <property type="term" value="P:L-tyrosine catabolic process"/>
    <property type="evidence" value="ECO:0007669"/>
    <property type="project" value="UniProtKB-UniRule"/>
</dbReference>
<sequence length="482" mass="52887">MPRRRSPRPWLALLTLAAAAAVALLCLSSWLQPPPTAAPPRWMPVESPSSKRRKMLSSFVPVAADSDFPIQNLPYGVFSTKTNDKTRVGVAIGDFVLDLSVIAAEGLFEGFDAACFDEPALNAFMEQGSKAWATARATIQKLLSADVPTLRDNEELKKKALIPMQNVIMHLPAKIGDYTDFYSSREHATNVGIMFRGKDNALQPNWLHLPVGYHGRASSVVVSGTDVRRPRGQLQADKADPSKGSIYGACRVLDYELEVAFFVGRGNDLGDSIDVNKAEEHIFGVVLMNDWSARDIQKWEYVPLGPFGAKNFATTISPWVVPLAALEPFRCEPSFGPVQDPAPLPYLQDKNYARGTYDIKLEVAIRPQDDANNSYVITKSNLRNMYWNMKQQLAHHTVSGCNMQPGDLLGSGTISGQTDDSLGSMLELSWQGTRDIALGASGKTRKFIQDGDTVEVRGWCQGDGYRIGFGTCDGKVLPAHPI</sequence>
<dbReference type="SUPFAM" id="SSF63433">
    <property type="entry name" value="Fumarylacetoacetate hydrolase, FAH, N-terminal domain"/>
    <property type="match status" value="1"/>
</dbReference>
<organism evidence="17 18">
    <name type="scientific">Pythium insidiosum</name>
    <name type="common">Pythiosis disease agent</name>
    <dbReference type="NCBI Taxonomy" id="114742"/>
    <lineage>
        <taxon>Eukaryota</taxon>
        <taxon>Sar</taxon>
        <taxon>Stramenopiles</taxon>
        <taxon>Oomycota</taxon>
        <taxon>Peronosporomycetes</taxon>
        <taxon>Pythiales</taxon>
        <taxon>Pythiaceae</taxon>
        <taxon>Pythium</taxon>
    </lineage>
</organism>
<feature type="chain" id="PRO_5042051653" description="Fumarylacetoacetase" evidence="14">
    <location>
        <begin position="24"/>
        <end position="482"/>
    </location>
</feature>
<dbReference type="PANTHER" id="PTHR43069">
    <property type="entry name" value="FUMARYLACETOACETASE"/>
    <property type="match status" value="1"/>
</dbReference>
<evidence type="ECO:0000256" key="4">
    <source>
        <dbReference type="ARBA" id="ARBA00022723"/>
    </source>
</evidence>
<dbReference type="FunFam" id="3.90.850.10:FF:000009">
    <property type="entry name" value="Fumarylacetoacetase"/>
    <property type="match status" value="1"/>
</dbReference>
<dbReference type="AlphaFoldDB" id="A0AAD5Q636"/>
<comment type="pathway">
    <text evidence="1 13">Amino-acid degradation; L-phenylalanine degradation; acetoacetate and fumarate from L-phenylalanine: step 6/6.</text>
</comment>
<evidence type="ECO:0000256" key="9">
    <source>
        <dbReference type="ARBA" id="ARBA00023232"/>
    </source>
</evidence>
<keyword evidence="9 13" id="KW-0585">Phenylalanine catabolism</keyword>
<protein>
    <recommendedName>
        <fullName evidence="3 13">Fumarylacetoacetase</fullName>
        <ecNumber evidence="3 13">3.7.1.2</ecNumber>
    </recommendedName>
    <alternativeName>
        <fullName evidence="13">Fumarylacetoacetate hydrolase</fullName>
    </alternativeName>
</protein>
<dbReference type="FunFam" id="2.30.30.230:FF:000003">
    <property type="entry name" value="Fumarylacetoacetase"/>
    <property type="match status" value="1"/>
</dbReference>
<feature type="binding site" evidence="12">
    <location>
        <position position="258"/>
    </location>
    <ligand>
        <name>Ca(2+)</name>
        <dbReference type="ChEBI" id="CHEBI:29108"/>
    </ligand>
</feature>
<keyword evidence="4 12" id="KW-0479">Metal-binding</keyword>
<gene>
    <name evidence="17" type="ORF">P43SY_001880</name>
</gene>
<evidence type="ECO:0000256" key="3">
    <source>
        <dbReference type="ARBA" id="ARBA00012094"/>
    </source>
</evidence>
<feature type="binding site" evidence="12">
    <location>
        <position position="314"/>
    </location>
    <ligand>
        <name>Mg(2+)</name>
        <dbReference type="ChEBI" id="CHEBI:18420"/>
    </ligand>
</feature>
<evidence type="ECO:0000256" key="2">
    <source>
        <dbReference type="ARBA" id="ARBA00010211"/>
    </source>
</evidence>
<comment type="catalytic activity">
    <reaction evidence="13">
        <text>4-fumarylacetoacetate + H2O = acetoacetate + fumarate + H(+)</text>
        <dbReference type="Rhea" id="RHEA:10244"/>
        <dbReference type="ChEBI" id="CHEBI:13705"/>
        <dbReference type="ChEBI" id="CHEBI:15377"/>
        <dbReference type="ChEBI" id="CHEBI:15378"/>
        <dbReference type="ChEBI" id="CHEBI:18034"/>
        <dbReference type="ChEBI" id="CHEBI:29806"/>
        <dbReference type="EC" id="3.7.1.2"/>
    </reaction>
</comment>
<feature type="binding site" evidence="12">
    <location>
        <position position="290"/>
    </location>
    <ligand>
        <name>Mg(2+)</name>
        <dbReference type="ChEBI" id="CHEBI:18420"/>
    </ligand>
</feature>
<feature type="binding site" evidence="12">
    <location>
        <position position="310"/>
    </location>
    <ligand>
        <name>Mg(2+)</name>
        <dbReference type="ChEBI" id="CHEBI:18420"/>
    </ligand>
</feature>
<evidence type="ECO:0000256" key="10">
    <source>
        <dbReference type="PIRSR" id="PIRSR605959-1"/>
    </source>
</evidence>
<feature type="binding site" evidence="11">
    <location>
        <position position="182"/>
    </location>
    <ligand>
        <name>substrate</name>
    </ligand>
</feature>
<dbReference type="NCBIfam" id="TIGR01266">
    <property type="entry name" value="fum_ac_acetase"/>
    <property type="match status" value="1"/>
</dbReference>
<name>A0AAD5Q636_PYTIN</name>
<feature type="domain" description="Fumarylacetoacetase N-terminal" evidence="16">
    <location>
        <begin position="71"/>
        <end position="172"/>
    </location>
</feature>
<feature type="binding site" evidence="11">
    <location>
        <position position="196"/>
    </location>
    <ligand>
        <name>substrate</name>
    </ligand>
</feature>